<evidence type="ECO:0000313" key="2">
    <source>
        <dbReference type="EMBL" id="MPC73406.1"/>
    </source>
</evidence>
<accession>A0A5B7HUK5</accession>
<dbReference type="EMBL" id="VSRR010036717">
    <property type="protein sequence ID" value="MPC73406.1"/>
    <property type="molecule type" value="Genomic_DNA"/>
</dbReference>
<feature type="region of interest" description="Disordered" evidence="1">
    <location>
        <begin position="28"/>
        <end position="77"/>
    </location>
</feature>
<evidence type="ECO:0000313" key="3">
    <source>
        <dbReference type="Proteomes" id="UP000324222"/>
    </source>
</evidence>
<protein>
    <submittedName>
        <fullName evidence="2">Uncharacterized protein</fullName>
    </submittedName>
</protein>
<sequence length="77" mass="8847">MFPQDSRGSSRLRPHPADVAFFIYTPHTPQRISASAGRTQRLERQPAQARPGLHLSCSLHEKKKNKKKERKQGSRKK</sequence>
<name>A0A5B7HUK5_PORTR</name>
<reference evidence="2 3" key="1">
    <citation type="submission" date="2019-05" db="EMBL/GenBank/DDBJ databases">
        <title>Another draft genome of Portunus trituberculatus and its Hox gene families provides insights of decapod evolution.</title>
        <authorList>
            <person name="Jeong J.-H."/>
            <person name="Song I."/>
            <person name="Kim S."/>
            <person name="Choi T."/>
            <person name="Kim D."/>
            <person name="Ryu S."/>
            <person name="Kim W."/>
        </authorList>
    </citation>
    <scope>NUCLEOTIDE SEQUENCE [LARGE SCALE GENOMIC DNA]</scope>
    <source>
        <tissue evidence="2">Muscle</tissue>
    </source>
</reference>
<dbReference type="Proteomes" id="UP000324222">
    <property type="component" value="Unassembled WGS sequence"/>
</dbReference>
<keyword evidence="3" id="KW-1185">Reference proteome</keyword>
<proteinExistence type="predicted"/>
<organism evidence="2 3">
    <name type="scientific">Portunus trituberculatus</name>
    <name type="common">Swimming crab</name>
    <name type="synonym">Neptunus trituberculatus</name>
    <dbReference type="NCBI Taxonomy" id="210409"/>
    <lineage>
        <taxon>Eukaryota</taxon>
        <taxon>Metazoa</taxon>
        <taxon>Ecdysozoa</taxon>
        <taxon>Arthropoda</taxon>
        <taxon>Crustacea</taxon>
        <taxon>Multicrustacea</taxon>
        <taxon>Malacostraca</taxon>
        <taxon>Eumalacostraca</taxon>
        <taxon>Eucarida</taxon>
        <taxon>Decapoda</taxon>
        <taxon>Pleocyemata</taxon>
        <taxon>Brachyura</taxon>
        <taxon>Eubrachyura</taxon>
        <taxon>Portunoidea</taxon>
        <taxon>Portunidae</taxon>
        <taxon>Portuninae</taxon>
        <taxon>Portunus</taxon>
    </lineage>
</organism>
<gene>
    <name evidence="2" type="ORF">E2C01_067734</name>
</gene>
<dbReference type="AlphaFoldDB" id="A0A5B7HUK5"/>
<evidence type="ECO:0000256" key="1">
    <source>
        <dbReference type="SAM" id="MobiDB-lite"/>
    </source>
</evidence>
<feature type="compositionally biased region" description="Polar residues" evidence="1">
    <location>
        <begin position="28"/>
        <end position="38"/>
    </location>
</feature>
<feature type="compositionally biased region" description="Basic residues" evidence="1">
    <location>
        <begin position="61"/>
        <end position="77"/>
    </location>
</feature>
<comment type="caution">
    <text evidence="2">The sequence shown here is derived from an EMBL/GenBank/DDBJ whole genome shotgun (WGS) entry which is preliminary data.</text>
</comment>